<dbReference type="Pfam" id="PF01047">
    <property type="entry name" value="MarR"/>
    <property type="match status" value="1"/>
</dbReference>
<dbReference type="Proteomes" id="UP001556692">
    <property type="component" value="Unassembled WGS sequence"/>
</dbReference>
<dbReference type="EMBL" id="JBDPGJ010000001">
    <property type="protein sequence ID" value="MEX0404740.1"/>
    <property type="molecule type" value="Genomic_DNA"/>
</dbReference>
<dbReference type="InterPro" id="IPR036390">
    <property type="entry name" value="WH_DNA-bd_sf"/>
</dbReference>
<organism evidence="2 3">
    <name type="scientific">Aquibium pacificus</name>
    <dbReference type="NCBI Taxonomy" id="3153579"/>
    <lineage>
        <taxon>Bacteria</taxon>
        <taxon>Pseudomonadati</taxon>
        <taxon>Pseudomonadota</taxon>
        <taxon>Alphaproteobacteria</taxon>
        <taxon>Hyphomicrobiales</taxon>
        <taxon>Phyllobacteriaceae</taxon>
        <taxon>Aquibium</taxon>
    </lineage>
</organism>
<name>A0ABV3SEH8_9HYPH</name>
<comment type="caution">
    <text evidence="2">The sequence shown here is derived from an EMBL/GenBank/DDBJ whole genome shotgun (WGS) entry which is preliminary data.</text>
</comment>
<evidence type="ECO:0000313" key="2">
    <source>
        <dbReference type="EMBL" id="MEX0404740.1"/>
    </source>
</evidence>
<sequence length="160" mass="17263">MGDASANAAGANEFQEEVPAADLRVMMKAVRRIVRANDLQSKALARASGLTAPQLVVLTGVAELGEVTTNALSDYADLSPATVVMILENLEGRAIVERYRSSTDRRVVYTRLTPKGREMVAATPGLFGPEFSSRFAALPPERRRAVMEGLTEAARLMGRD</sequence>
<reference evidence="2 3" key="1">
    <citation type="submission" date="2024-05" db="EMBL/GenBank/DDBJ databases">
        <authorList>
            <person name="Jiang F."/>
        </authorList>
    </citation>
    <scope>NUCLEOTIDE SEQUENCE [LARGE SCALE GENOMIC DNA]</scope>
    <source>
        <strain evidence="2 3">LZ166</strain>
    </source>
</reference>
<dbReference type="SUPFAM" id="SSF46785">
    <property type="entry name" value="Winged helix' DNA-binding domain"/>
    <property type="match status" value="1"/>
</dbReference>
<dbReference type="InterPro" id="IPR000835">
    <property type="entry name" value="HTH_MarR-typ"/>
</dbReference>
<keyword evidence="3" id="KW-1185">Reference proteome</keyword>
<feature type="domain" description="HTH marR-type" evidence="1">
    <location>
        <begin position="20"/>
        <end position="155"/>
    </location>
</feature>
<dbReference type="SMART" id="SM00347">
    <property type="entry name" value="HTH_MARR"/>
    <property type="match status" value="1"/>
</dbReference>
<proteinExistence type="predicted"/>
<protein>
    <submittedName>
        <fullName evidence="2">MarR family winged helix-turn-helix transcriptional regulator</fullName>
    </submittedName>
</protein>
<dbReference type="Gene3D" id="1.10.10.10">
    <property type="entry name" value="Winged helix-like DNA-binding domain superfamily/Winged helix DNA-binding domain"/>
    <property type="match status" value="1"/>
</dbReference>
<dbReference type="PANTHER" id="PTHR33164">
    <property type="entry name" value="TRANSCRIPTIONAL REGULATOR, MARR FAMILY"/>
    <property type="match status" value="1"/>
</dbReference>
<dbReference type="InterPro" id="IPR036388">
    <property type="entry name" value="WH-like_DNA-bd_sf"/>
</dbReference>
<accession>A0ABV3SEH8</accession>
<gene>
    <name evidence="2" type="ORF">ABGN05_03580</name>
</gene>
<evidence type="ECO:0000259" key="1">
    <source>
        <dbReference type="PROSITE" id="PS50995"/>
    </source>
</evidence>
<dbReference type="PANTHER" id="PTHR33164:SF89">
    <property type="entry name" value="MARR FAMILY REGULATORY PROTEIN"/>
    <property type="match status" value="1"/>
</dbReference>
<dbReference type="RefSeq" id="WP_367952614.1">
    <property type="nucleotide sequence ID" value="NZ_JBDPGJ010000001.1"/>
</dbReference>
<evidence type="ECO:0000313" key="3">
    <source>
        <dbReference type="Proteomes" id="UP001556692"/>
    </source>
</evidence>
<dbReference type="PROSITE" id="PS50995">
    <property type="entry name" value="HTH_MARR_2"/>
    <property type="match status" value="1"/>
</dbReference>
<dbReference type="InterPro" id="IPR039422">
    <property type="entry name" value="MarR/SlyA-like"/>
</dbReference>